<dbReference type="Gene3D" id="2.10.110.10">
    <property type="entry name" value="Cysteine Rich Protein"/>
    <property type="match status" value="2"/>
</dbReference>
<dbReference type="PROSITE" id="PS00478">
    <property type="entry name" value="LIM_DOMAIN_1"/>
    <property type="match status" value="1"/>
</dbReference>
<evidence type="ECO:0000313" key="9">
    <source>
        <dbReference type="Proteomes" id="UP000749646"/>
    </source>
</evidence>
<dbReference type="InterPro" id="IPR001781">
    <property type="entry name" value="Znf_LIM"/>
</dbReference>
<gene>
    <name evidence="8" type="primary">CSRP2</name>
    <name evidence="8" type="ORF">BGZ65_001026</name>
</gene>
<feature type="region of interest" description="Disordered" evidence="6">
    <location>
        <begin position="147"/>
        <end position="242"/>
    </location>
</feature>
<evidence type="ECO:0000259" key="7">
    <source>
        <dbReference type="PROSITE" id="PS50023"/>
    </source>
</evidence>
<evidence type="ECO:0000256" key="2">
    <source>
        <dbReference type="ARBA" id="ARBA00022737"/>
    </source>
</evidence>
<evidence type="ECO:0000256" key="4">
    <source>
        <dbReference type="ARBA" id="ARBA00023038"/>
    </source>
</evidence>
<name>A0A9P6MA66_9FUNG</name>
<accession>A0A9P6MA66</accession>
<comment type="caution">
    <text evidence="8">The sequence shown here is derived from an EMBL/GenBank/DDBJ whole genome shotgun (WGS) entry which is preliminary data.</text>
</comment>
<proteinExistence type="predicted"/>
<evidence type="ECO:0000256" key="5">
    <source>
        <dbReference type="PROSITE-ProRule" id="PRU00125"/>
    </source>
</evidence>
<keyword evidence="1 5" id="KW-0479">Metal-binding</keyword>
<feature type="domain" description="LIM zinc-binding" evidence="7">
    <location>
        <begin position="7"/>
        <end position="68"/>
    </location>
</feature>
<evidence type="ECO:0000256" key="1">
    <source>
        <dbReference type="ARBA" id="ARBA00022723"/>
    </source>
</evidence>
<keyword evidence="9" id="KW-1185">Reference proteome</keyword>
<organism evidence="8 9">
    <name type="scientific">Modicella reniformis</name>
    <dbReference type="NCBI Taxonomy" id="1440133"/>
    <lineage>
        <taxon>Eukaryota</taxon>
        <taxon>Fungi</taxon>
        <taxon>Fungi incertae sedis</taxon>
        <taxon>Mucoromycota</taxon>
        <taxon>Mortierellomycotina</taxon>
        <taxon>Mortierellomycetes</taxon>
        <taxon>Mortierellales</taxon>
        <taxon>Mortierellaceae</taxon>
        <taxon>Modicella</taxon>
    </lineage>
</organism>
<sequence>MPTTTVPRCPHCLDFVYIAERVAGPGQSSWHKRCLTCGKCDRQLHSGALLEHGDMPYSPGAGENWFDQNTSDTFAGESSPTTNEETLKRQRLIPSNRFPKRRSLEMIREQARRTARRAYEEARTQDSDVSSFGRPATKSLYLNHAFGTPAMSSESSDNTPSTQLEQPESEGADPNQQPGEDQGDQPELTTESEVPDIAEDQPELTAESETSAIAEDQPELTTESGAPAIAEGEYETESAEKTSEKIAFSLHFWKQMEQLALSGASPSFVRLSWLMNESGSDSPAVVANECDQEPQNRSEQEQPQLQQQEESNCAADPPVAASEWDEEPTTTVTTTPEPECSSTQSETVADSTTFYETPRTSYHRTGSLRNTTKMVIFGGSSSKCQKCNDPLYHAESYSGPGGMYHRWCLRCECGKTLDSHNMVDRQGVPYCQPCYSKSFGPKGFGYGGCLHTEL</sequence>
<dbReference type="SMART" id="SM00132">
    <property type="entry name" value="LIM"/>
    <property type="match status" value="2"/>
</dbReference>
<dbReference type="OrthoDB" id="8062037at2759"/>
<reference evidence="8" key="1">
    <citation type="journal article" date="2020" name="Fungal Divers.">
        <title>Resolving the Mortierellaceae phylogeny through synthesis of multi-gene phylogenetics and phylogenomics.</title>
        <authorList>
            <person name="Vandepol N."/>
            <person name="Liber J."/>
            <person name="Desiro A."/>
            <person name="Na H."/>
            <person name="Kennedy M."/>
            <person name="Barry K."/>
            <person name="Grigoriev I.V."/>
            <person name="Miller A.N."/>
            <person name="O'Donnell K."/>
            <person name="Stajich J.E."/>
            <person name="Bonito G."/>
        </authorList>
    </citation>
    <scope>NUCLEOTIDE SEQUENCE</scope>
    <source>
        <strain evidence="8">MES-2147</strain>
    </source>
</reference>
<dbReference type="PANTHER" id="PTHR46074">
    <property type="entry name" value="CYSTEINE-RICH PROTEIN CRIP FAMILY MEMBER"/>
    <property type="match status" value="1"/>
</dbReference>
<dbReference type="SUPFAM" id="SSF57716">
    <property type="entry name" value="Glucocorticoid receptor-like (DNA-binding domain)"/>
    <property type="match status" value="3"/>
</dbReference>
<dbReference type="AlphaFoldDB" id="A0A9P6MA66"/>
<feature type="compositionally biased region" description="Polar residues" evidence="6">
    <location>
        <begin position="150"/>
        <end position="166"/>
    </location>
</feature>
<keyword evidence="2" id="KW-0677">Repeat</keyword>
<dbReference type="PANTHER" id="PTHR46074:SF5">
    <property type="entry name" value="LIM DOMAIN-CONTAINING PROTEIN C"/>
    <property type="match status" value="1"/>
</dbReference>
<protein>
    <submittedName>
        <fullName evidence="8">Cysteine-rich protein 2-binding protein</fullName>
    </submittedName>
</protein>
<feature type="domain" description="LIM zinc-binding" evidence="7">
    <location>
        <begin position="382"/>
        <end position="441"/>
    </location>
</feature>
<dbReference type="EMBL" id="JAAAHW010003417">
    <property type="protein sequence ID" value="KAF9984073.1"/>
    <property type="molecule type" value="Genomic_DNA"/>
</dbReference>
<feature type="compositionally biased region" description="Low complexity" evidence="6">
    <location>
        <begin position="329"/>
        <end position="347"/>
    </location>
</feature>
<keyword evidence="4 5" id="KW-0440">LIM domain</keyword>
<feature type="region of interest" description="Disordered" evidence="6">
    <location>
        <begin position="279"/>
        <end position="352"/>
    </location>
</feature>
<dbReference type="Pfam" id="PF00412">
    <property type="entry name" value="LIM"/>
    <property type="match status" value="2"/>
</dbReference>
<feature type="region of interest" description="Disordered" evidence="6">
    <location>
        <begin position="72"/>
        <end position="135"/>
    </location>
</feature>
<dbReference type="GO" id="GO:0046872">
    <property type="term" value="F:metal ion binding"/>
    <property type="evidence" value="ECO:0007669"/>
    <property type="project" value="UniProtKB-KW"/>
</dbReference>
<feature type="compositionally biased region" description="Acidic residues" evidence="6">
    <location>
        <begin position="193"/>
        <end position="202"/>
    </location>
</feature>
<feature type="compositionally biased region" description="Basic and acidic residues" evidence="6">
    <location>
        <begin position="102"/>
        <end position="126"/>
    </location>
</feature>
<dbReference type="PROSITE" id="PS50023">
    <property type="entry name" value="LIM_DOMAIN_2"/>
    <property type="match status" value="2"/>
</dbReference>
<dbReference type="FunFam" id="2.10.110.10:FF:000001">
    <property type="entry name" value="Cysteine and glycine-rich protein 1"/>
    <property type="match status" value="1"/>
</dbReference>
<keyword evidence="3 5" id="KW-0862">Zinc</keyword>
<dbReference type="Proteomes" id="UP000749646">
    <property type="component" value="Unassembled WGS sequence"/>
</dbReference>
<feature type="compositionally biased region" description="Low complexity" evidence="6">
    <location>
        <begin position="301"/>
        <end position="310"/>
    </location>
</feature>
<feature type="compositionally biased region" description="Polar residues" evidence="6">
    <location>
        <begin position="72"/>
        <end position="84"/>
    </location>
</feature>
<evidence type="ECO:0000256" key="6">
    <source>
        <dbReference type="SAM" id="MobiDB-lite"/>
    </source>
</evidence>
<evidence type="ECO:0000313" key="8">
    <source>
        <dbReference type="EMBL" id="KAF9984073.1"/>
    </source>
</evidence>
<evidence type="ECO:0000256" key="3">
    <source>
        <dbReference type="ARBA" id="ARBA00022833"/>
    </source>
</evidence>